<evidence type="ECO:0000259" key="6">
    <source>
        <dbReference type="PROSITE" id="PS01124"/>
    </source>
</evidence>
<dbReference type="Pfam" id="PF12833">
    <property type="entry name" value="HTH_18"/>
    <property type="match status" value="1"/>
</dbReference>
<keyword evidence="2" id="KW-0238">DNA-binding</keyword>
<comment type="function">
    <text evidence="5">Regulatory protein of the TOL plasmid xyl operons. XylS activates the xylXYZLTEGFJQKIH operon required for the degradation of toluene, m-xylene and p-xylene.</text>
</comment>
<reference evidence="7" key="1">
    <citation type="submission" date="2021-06" db="EMBL/GenBank/DDBJ databases">
        <title>Updating the genus Pseudomonas: Description of 43 new species and partition of the Pseudomonas putida group.</title>
        <authorList>
            <person name="Girard L."/>
            <person name="Lood C."/>
            <person name="Vandamme P."/>
            <person name="Rokni-Zadeh H."/>
            <person name="van Noort V."/>
            <person name="Hofte M."/>
            <person name="Lavigne R."/>
            <person name="De Mot R."/>
        </authorList>
    </citation>
    <scope>NUCLEOTIDE SEQUENCE</scope>
    <source>
        <strain evidence="7">CMR12a</strain>
    </source>
</reference>
<dbReference type="InterPro" id="IPR009057">
    <property type="entry name" value="Homeodomain-like_sf"/>
</dbReference>
<gene>
    <name evidence="7" type="ORF">KSS89_28240</name>
</gene>
<evidence type="ECO:0000313" key="8">
    <source>
        <dbReference type="Proteomes" id="UP000693952"/>
    </source>
</evidence>
<evidence type="ECO:0000256" key="1">
    <source>
        <dbReference type="ARBA" id="ARBA00023015"/>
    </source>
</evidence>
<dbReference type="PANTHER" id="PTHR46796">
    <property type="entry name" value="HTH-TYPE TRANSCRIPTIONAL ACTIVATOR RHAS-RELATED"/>
    <property type="match status" value="1"/>
</dbReference>
<sequence length="323" mass="36253">MLTRFDTGDIRPHERQAFWQEVVCATFVPLECQIGAGVDFDGQLQAHDLDGLTVVDIRASSQQVRRNQHCIARSPDEYVLINLAQEGHSQVIQDGREAFLEQGDFAIYDTRQPYELRFCGDFRQTVLQIPYQALRERISNIKQLTALSLSRKDPVARLAFDYLTGLAGIDDSIDVETRRRLTHQGLDLLATVLAERGKGIVQPSARRTSLLYRIKNHVRANLADSDLSLAGVAGAFGVTSRYINSLFQDERTSFGRFLLSTRLQACADQLRSHSQQGALISTLAYRSGFTDMTYFSRVFKARFGCSARDFRHAAMLGIDTPLG</sequence>
<evidence type="ECO:0000256" key="3">
    <source>
        <dbReference type="ARBA" id="ARBA00023159"/>
    </source>
</evidence>
<dbReference type="Pfam" id="PF14525">
    <property type="entry name" value="AraC_binding_2"/>
    <property type="match status" value="1"/>
</dbReference>
<evidence type="ECO:0000256" key="2">
    <source>
        <dbReference type="ARBA" id="ARBA00023125"/>
    </source>
</evidence>
<dbReference type="InterPro" id="IPR050204">
    <property type="entry name" value="AraC_XylS_family_regulators"/>
</dbReference>
<organism evidence="7 8">
    <name type="scientific">Pseudomonas sessilinigenes</name>
    <dbReference type="NCBI Taxonomy" id="658629"/>
    <lineage>
        <taxon>Bacteria</taxon>
        <taxon>Pseudomonadati</taxon>
        <taxon>Pseudomonadota</taxon>
        <taxon>Gammaproteobacteria</taxon>
        <taxon>Pseudomonadales</taxon>
        <taxon>Pseudomonadaceae</taxon>
        <taxon>Pseudomonas</taxon>
    </lineage>
</organism>
<feature type="domain" description="HTH araC/xylS-type" evidence="6">
    <location>
        <begin position="212"/>
        <end position="313"/>
    </location>
</feature>
<dbReference type="InterPro" id="IPR035418">
    <property type="entry name" value="AraC-bd_2"/>
</dbReference>
<keyword evidence="8" id="KW-1185">Reference proteome</keyword>
<protein>
    <submittedName>
        <fullName evidence="7">Helix-turn-helix domain-containing protein</fullName>
    </submittedName>
</protein>
<accession>A0ABX8MPL3</accession>
<dbReference type="RefSeq" id="WP_124347313.1">
    <property type="nucleotide sequence ID" value="NZ_CP027706.1"/>
</dbReference>
<dbReference type="InterPro" id="IPR018060">
    <property type="entry name" value="HTH_AraC"/>
</dbReference>
<name>A0ABX8MPL3_9PSED</name>
<evidence type="ECO:0000256" key="4">
    <source>
        <dbReference type="ARBA" id="ARBA00023163"/>
    </source>
</evidence>
<dbReference type="EMBL" id="CP077074">
    <property type="protein sequence ID" value="QXH40061.1"/>
    <property type="molecule type" value="Genomic_DNA"/>
</dbReference>
<keyword evidence="1" id="KW-0805">Transcription regulation</keyword>
<evidence type="ECO:0000313" key="7">
    <source>
        <dbReference type="EMBL" id="QXH40061.1"/>
    </source>
</evidence>
<dbReference type="Gene3D" id="1.10.10.60">
    <property type="entry name" value="Homeodomain-like"/>
    <property type="match status" value="1"/>
</dbReference>
<dbReference type="Proteomes" id="UP000693952">
    <property type="component" value="Chromosome"/>
</dbReference>
<dbReference type="SUPFAM" id="SSF46689">
    <property type="entry name" value="Homeodomain-like"/>
    <property type="match status" value="1"/>
</dbReference>
<keyword evidence="3" id="KW-0010">Activator</keyword>
<dbReference type="SMART" id="SM00342">
    <property type="entry name" value="HTH_ARAC"/>
    <property type="match status" value="1"/>
</dbReference>
<dbReference type="PANTHER" id="PTHR46796:SF6">
    <property type="entry name" value="ARAC SUBFAMILY"/>
    <property type="match status" value="1"/>
</dbReference>
<keyword evidence="4" id="KW-0804">Transcription</keyword>
<evidence type="ECO:0000256" key="5">
    <source>
        <dbReference type="ARBA" id="ARBA00037345"/>
    </source>
</evidence>
<dbReference type="PROSITE" id="PS01124">
    <property type="entry name" value="HTH_ARAC_FAMILY_2"/>
    <property type="match status" value="1"/>
</dbReference>
<proteinExistence type="predicted"/>